<sequence length="97" mass="11082">MVDWWHTEFVHPLRCMNNRFCTLDFSKCEDDFDPAKQKIEASMAQDRSDAIPADNVDDSSTSAVKVVEVVIDGPKCCLKLIDQVDCESSRVDWPEEE</sequence>
<keyword evidence="2" id="KW-1185">Reference proteome</keyword>
<proteinExistence type="predicted"/>
<protein>
    <submittedName>
        <fullName evidence="1">Uncharacterized protein</fullName>
    </submittedName>
</protein>
<gene>
    <name evidence="1" type="ORF">TTRE_0000411001</name>
</gene>
<organism evidence="1 2">
    <name type="scientific">Trichuris trichiura</name>
    <name type="common">Whipworm</name>
    <name type="synonym">Trichocephalus trichiurus</name>
    <dbReference type="NCBI Taxonomy" id="36087"/>
    <lineage>
        <taxon>Eukaryota</taxon>
        <taxon>Metazoa</taxon>
        <taxon>Ecdysozoa</taxon>
        <taxon>Nematoda</taxon>
        <taxon>Enoplea</taxon>
        <taxon>Dorylaimia</taxon>
        <taxon>Trichinellida</taxon>
        <taxon>Trichuridae</taxon>
        <taxon>Trichuris</taxon>
    </lineage>
</organism>
<dbReference type="EMBL" id="HG805984">
    <property type="protein sequence ID" value="CDW55836.1"/>
    <property type="molecule type" value="Genomic_DNA"/>
</dbReference>
<evidence type="ECO:0000313" key="1">
    <source>
        <dbReference type="EMBL" id="CDW55836.1"/>
    </source>
</evidence>
<dbReference type="Proteomes" id="UP000030665">
    <property type="component" value="Unassembled WGS sequence"/>
</dbReference>
<reference evidence="1" key="1">
    <citation type="submission" date="2014-01" db="EMBL/GenBank/DDBJ databases">
        <authorList>
            <person name="Aslett M."/>
        </authorList>
    </citation>
    <scope>NUCLEOTIDE SEQUENCE</scope>
</reference>
<dbReference type="AlphaFoldDB" id="A0A077Z6M1"/>
<name>A0A077Z6M1_TRITR</name>
<reference evidence="1" key="2">
    <citation type="submission" date="2014-03" db="EMBL/GenBank/DDBJ databases">
        <title>The whipworm genome and dual-species transcriptomics of an intimate host-pathogen interaction.</title>
        <authorList>
            <person name="Foth B.J."/>
            <person name="Tsai I.J."/>
            <person name="Reid A.J."/>
            <person name="Bancroft A.J."/>
            <person name="Nichol S."/>
            <person name="Tracey A."/>
            <person name="Holroyd N."/>
            <person name="Cotton J.A."/>
            <person name="Stanley E.J."/>
            <person name="Zarowiecki M."/>
            <person name="Liu J.Z."/>
            <person name="Huckvale T."/>
            <person name="Cooper P.J."/>
            <person name="Grencis R.K."/>
            <person name="Berriman M."/>
        </authorList>
    </citation>
    <scope>NUCLEOTIDE SEQUENCE [LARGE SCALE GENOMIC DNA]</scope>
</reference>
<evidence type="ECO:0000313" key="2">
    <source>
        <dbReference type="Proteomes" id="UP000030665"/>
    </source>
</evidence>
<accession>A0A077Z6M1</accession>